<evidence type="ECO:0000259" key="9">
    <source>
        <dbReference type="Pfam" id="PF07715"/>
    </source>
</evidence>
<evidence type="ECO:0000256" key="1">
    <source>
        <dbReference type="ARBA" id="ARBA00004571"/>
    </source>
</evidence>
<organism evidence="10 11">
    <name type="scientific">Parabacteroides faecis</name>
    <dbReference type="NCBI Taxonomy" id="1217282"/>
    <lineage>
        <taxon>Bacteria</taxon>
        <taxon>Pseudomonadati</taxon>
        <taxon>Bacteroidota</taxon>
        <taxon>Bacteroidia</taxon>
        <taxon>Bacteroidales</taxon>
        <taxon>Tannerellaceae</taxon>
        <taxon>Parabacteroides</taxon>
    </lineage>
</organism>
<evidence type="ECO:0000256" key="5">
    <source>
        <dbReference type="ARBA" id="ARBA00023136"/>
    </source>
</evidence>
<dbReference type="NCBIfam" id="TIGR04056">
    <property type="entry name" value="OMP_RagA_SusC"/>
    <property type="match status" value="1"/>
</dbReference>
<keyword evidence="5 7" id="KW-0472">Membrane</keyword>
<dbReference type="RefSeq" id="WP_229800938.1">
    <property type="nucleotide sequence ID" value="NZ_BMPB01000001.1"/>
</dbReference>
<dbReference type="NCBIfam" id="TIGR04057">
    <property type="entry name" value="SusC_RagA_signa"/>
    <property type="match status" value="1"/>
</dbReference>
<evidence type="ECO:0000256" key="7">
    <source>
        <dbReference type="PROSITE-ProRule" id="PRU01360"/>
    </source>
</evidence>
<dbReference type="InterPro" id="IPR037066">
    <property type="entry name" value="Plug_dom_sf"/>
</dbReference>
<dbReference type="Pfam" id="PF13715">
    <property type="entry name" value="CarbopepD_reg_2"/>
    <property type="match status" value="1"/>
</dbReference>
<evidence type="ECO:0000313" key="11">
    <source>
        <dbReference type="Proteomes" id="UP000533637"/>
    </source>
</evidence>
<accession>A0ABR6KJY8</accession>
<dbReference type="SUPFAM" id="SSF49464">
    <property type="entry name" value="Carboxypeptidase regulatory domain-like"/>
    <property type="match status" value="1"/>
</dbReference>
<comment type="subcellular location">
    <subcellularLocation>
        <location evidence="1 7">Cell outer membrane</location>
        <topology evidence="1 7">Multi-pass membrane protein</topology>
    </subcellularLocation>
</comment>
<dbReference type="PROSITE" id="PS52016">
    <property type="entry name" value="TONB_DEPENDENT_REC_3"/>
    <property type="match status" value="1"/>
</dbReference>
<feature type="signal peptide" evidence="8">
    <location>
        <begin position="1"/>
        <end position="22"/>
    </location>
</feature>
<keyword evidence="11" id="KW-1185">Reference proteome</keyword>
<comment type="similarity">
    <text evidence="7">Belongs to the TonB-dependent receptor family.</text>
</comment>
<dbReference type="SUPFAM" id="SSF56935">
    <property type="entry name" value="Porins"/>
    <property type="match status" value="1"/>
</dbReference>
<evidence type="ECO:0000256" key="8">
    <source>
        <dbReference type="SAM" id="SignalP"/>
    </source>
</evidence>
<gene>
    <name evidence="10" type="ORF">GGQ57_001723</name>
</gene>
<dbReference type="Gene3D" id="2.40.170.20">
    <property type="entry name" value="TonB-dependent receptor, beta-barrel domain"/>
    <property type="match status" value="1"/>
</dbReference>
<dbReference type="InterPro" id="IPR008969">
    <property type="entry name" value="CarboxyPept-like_regulatory"/>
</dbReference>
<feature type="chain" id="PRO_5046186189" evidence="8">
    <location>
        <begin position="23"/>
        <end position="1079"/>
    </location>
</feature>
<evidence type="ECO:0000313" key="10">
    <source>
        <dbReference type="EMBL" id="MBB4621826.1"/>
    </source>
</evidence>
<dbReference type="Pfam" id="PF07715">
    <property type="entry name" value="Plug"/>
    <property type="match status" value="1"/>
</dbReference>
<dbReference type="InterPro" id="IPR036942">
    <property type="entry name" value="Beta-barrel_TonB_sf"/>
</dbReference>
<reference evidence="10 11" key="1">
    <citation type="submission" date="2020-08" db="EMBL/GenBank/DDBJ databases">
        <title>Genomic Encyclopedia of Type Strains, Phase IV (KMG-IV): sequencing the most valuable type-strain genomes for metagenomic binning, comparative biology and taxonomic classification.</title>
        <authorList>
            <person name="Goeker M."/>
        </authorList>
    </citation>
    <scope>NUCLEOTIDE SEQUENCE [LARGE SCALE GENOMIC DNA]</scope>
    <source>
        <strain evidence="10 11">DSM 102983</strain>
    </source>
</reference>
<comment type="caution">
    <text evidence="10">The sequence shown here is derived from an EMBL/GenBank/DDBJ whole genome shotgun (WGS) entry which is preliminary data.</text>
</comment>
<keyword evidence="2 7" id="KW-0813">Transport</keyword>
<dbReference type="Proteomes" id="UP000533637">
    <property type="component" value="Unassembled WGS sequence"/>
</dbReference>
<name>A0ABR6KJY8_9BACT</name>
<dbReference type="InterPro" id="IPR039426">
    <property type="entry name" value="TonB-dep_rcpt-like"/>
</dbReference>
<feature type="domain" description="TonB-dependent receptor plug" evidence="9">
    <location>
        <begin position="214"/>
        <end position="311"/>
    </location>
</feature>
<proteinExistence type="inferred from homology"/>
<evidence type="ECO:0000256" key="3">
    <source>
        <dbReference type="ARBA" id="ARBA00022452"/>
    </source>
</evidence>
<evidence type="ECO:0000256" key="6">
    <source>
        <dbReference type="ARBA" id="ARBA00023237"/>
    </source>
</evidence>
<sequence length="1079" mass="120951">MRISLVMLFVCIFQMVAVNSEAQNTIIKLETDVLSVGQLINQIEKQTDYLVVFRNREVNTERSITVHKKTGKIISYLEDAFKDTDIAYEFDNKYILLLKKNGTDKPSLISQQGTKKITGVVTDVNGEPIIGANVSIKGATTGTITDMDGKFSLDIPGNSTLLISYIGYIPQEIRIGNQSMVKISLKEDTQALDEVIVVGFGTQKKVNLTGAIGTIKTDEVLKARPVTNVQELMASSVPGMMVSKGSGAAGSGASINIRGTSTIGSSSGVLILIDGIPGNIYTLNPNDIESISVLKDAASASIYGSRAANGVILITTKTAKASDRPVVEFSTNIGIQNPQFKLDFVGAEDYMRLYDEALMNDGKDAYFGEQGIQDLRAGKYADNKWYKEIYNKNTLINNTHIALSGKERSITYRVSVSNDYQEGTLPNNNYNRLIFKPDLQFQILKNLTARLNMQYTQTNIKNPNGGTEYWQSQSSRISPITAIREPNGLYAIGSSMASNPIAGVNEAGYSKERHKEMLAIFDVVYSPLKDWNIKGSVSGYTHDQTNKDRVNTYYLYDADGNIAKTENMVSSLKNTNAYDFRTQLQFTTDYAFSINSKHNFKVLAGYSQEYYKYETFWASRDNMPFDNIDVLDTGSSNKQNGGNAKDVAIQSWFGRLNYDYEGKYLFEANIRGDGSSRFAKGHRWGTFPSFSAGWNINRESFMENIDWLSELKIRASWGKLGDAEKVGYYPTAQVLAYNPKIYAFNNNLVGGAYNNVAINKDISWEVSTFTNVGLDFGFLDQKIKLTVDYFNNLRSDILYTPPVPTEFGLSAPLSNLLKMRNQGMDFLVSYDDSRGDFSWGIDANASFSKNKVLEMGESDKWIEGNAITYLNDRYQLPYGYEAEGLFQNEEDIANHAKQGNVLPGNIKFKDQNGDKEINGEDRTVLNRKIPVNYGINLRFGYKGFDFSMNMYGRLNVKKYISGYEGWAFYLSQNARPMHMDAWSESNPDATYPRLTLTNTANDTQYNSYWLRKADFLKIQNVQIGYTIPKTLLEKVNIQYLRLYLSGQNLGTITGYDGFDPEGSWYPLSRTFAFGLNLQF</sequence>
<dbReference type="InterPro" id="IPR023996">
    <property type="entry name" value="TonB-dep_OMP_SusC/RagA"/>
</dbReference>
<dbReference type="InterPro" id="IPR023997">
    <property type="entry name" value="TonB-dep_OMP_SusC/RagA_CS"/>
</dbReference>
<dbReference type="Gene3D" id="2.60.40.1120">
    <property type="entry name" value="Carboxypeptidase-like, regulatory domain"/>
    <property type="match status" value="1"/>
</dbReference>
<dbReference type="EMBL" id="JACHOC010000003">
    <property type="protein sequence ID" value="MBB4621826.1"/>
    <property type="molecule type" value="Genomic_DNA"/>
</dbReference>
<dbReference type="InterPro" id="IPR012910">
    <property type="entry name" value="Plug_dom"/>
</dbReference>
<keyword evidence="4 7" id="KW-0812">Transmembrane</keyword>
<protein>
    <submittedName>
        <fullName evidence="10">TonB-linked SusC/RagA family outer membrane protein</fullName>
    </submittedName>
</protein>
<keyword evidence="8" id="KW-0732">Signal</keyword>
<dbReference type="Gene3D" id="2.170.130.10">
    <property type="entry name" value="TonB-dependent receptor, plug domain"/>
    <property type="match status" value="1"/>
</dbReference>
<evidence type="ECO:0000256" key="4">
    <source>
        <dbReference type="ARBA" id="ARBA00022692"/>
    </source>
</evidence>
<keyword evidence="6 7" id="KW-0998">Cell outer membrane</keyword>
<keyword evidence="3 7" id="KW-1134">Transmembrane beta strand</keyword>
<evidence type="ECO:0000256" key="2">
    <source>
        <dbReference type="ARBA" id="ARBA00022448"/>
    </source>
</evidence>